<dbReference type="InterPro" id="IPR050483">
    <property type="entry name" value="CoA-transferase_III_domain"/>
</dbReference>
<name>X8AGX7_MYCXE</name>
<dbReference type="Gene3D" id="3.40.50.10540">
    <property type="entry name" value="Crotonobetainyl-coa:carnitine coa-transferase, domain 1"/>
    <property type="match status" value="1"/>
</dbReference>
<protein>
    <submittedName>
        <fullName evidence="2">CoA-transferase III family protein</fullName>
    </submittedName>
</protein>
<proteinExistence type="predicted"/>
<accession>X8AGX7</accession>
<dbReference type="Pfam" id="PF02515">
    <property type="entry name" value="CoA_transf_3"/>
    <property type="match status" value="1"/>
</dbReference>
<keyword evidence="1 2" id="KW-0808">Transferase</keyword>
<reference evidence="2" key="1">
    <citation type="submission" date="2014-01" db="EMBL/GenBank/DDBJ databases">
        <authorList>
            <person name="Brown-Elliot B."/>
            <person name="Wallace R."/>
            <person name="Lenaerts A."/>
            <person name="Ordway D."/>
            <person name="DeGroote M.A."/>
            <person name="Parker T."/>
            <person name="Sizemore C."/>
            <person name="Tallon L.J."/>
            <person name="Sadzewicz L.K."/>
            <person name="Sengamalay N."/>
            <person name="Fraser C.M."/>
            <person name="Hine E."/>
            <person name="Shefchek K.A."/>
            <person name="Das S.P."/>
            <person name="Tettelin H."/>
        </authorList>
    </citation>
    <scope>NUCLEOTIDE SEQUENCE [LARGE SCALE GENOMIC DNA]</scope>
    <source>
        <strain evidence="2">4042</strain>
    </source>
</reference>
<dbReference type="AlphaFoldDB" id="X8AGX7"/>
<dbReference type="PATRIC" id="fig|1299334.3.peg.6331"/>
<dbReference type="EMBL" id="JAOB01000060">
    <property type="protein sequence ID" value="EUA30401.1"/>
    <property type="molecule type" value="Genomic_DNA"/>
</dbReference>
<dbReference type="GO" id="GO:0008410">
    <property type="term" value="F:CoA-transferase activity"/>
    <property type="evidence" value="ECO:0007669"/>
    <property type="project" value="TreeGrafter"/>
</dbReference>
<dbReference type="SUPFAM" id="SSF89796">
    <property type="entry name" value="CoA-transferase family III (CaiB/BaiF)"/>
    <property type="match status" value="1"/>
</dbReference>
<evidence type="ECO:0000313" key="2">
    <source>
        <dbReference type="EMBL" id="EUA30401.1"/>
    </source>
</evidence>
<gene>
    <name evidence="2" type="ORF">I553_4658</name>
</gene>
<dbReference type="PANTHER" id="PTHR48207">
    <property type="entry name" value="SUCCINATE--HYDROXYMETHYLGLUTARATE COA-TRANSFERASE"/>
    <property type="match status" value="1"/>
</dbReference>
<sequence>MLVSNLAPGSTARLGISPADLAVRHPKVIAVEIDGYGSGGPFSHKRAYDLLAQAESGACAVTGYPGAPAKPGPPIADISTGLYSALSIVALLYSRDRGDNGDGAGRAVSVSLFDTMTDLMGYPLTYTQHSGVDQEPLGMSSPAVAPYGPTVPPTATLWCWVQRMIKSGNDCREKSCSGPISPTTCVSPAMPAGSPTVSSWTT</sequence>
<evidence type="ECO:0000256" key="1">
    <source>
        <dbReference type="ARBA" id="ARBA00022679"/>
    </source>
</evidence>
<dbReference type="InterPro" id="IPR023606">
    <property type="entry name" value="CoA-Trfase_III_dom_1_sf"/>
</dbReference>
<dbReference type="PANTHER" id="PTHR48207:SF3">
    <property type="entry name" value="SUCCINATE--HYDROXYMETHYLGLUTARATE COA-TRANSFERASE"/>
    <property type="match status" value="1"/>
</dbReference>
<comment type="caution">
    <text evidence="2">The sequence shown here is derived from an EMBL/GenBank/DDBJ whole genome shotgun (WGS) entry which is preliminary data.</text>
</comment>
<dbReference type="InterPro" id="IPR003673">
    <property type="entry name" value="CoA-Trfase_fam_III"/>
</dbReference>
<organism evidence="2">
    <name type="scientific">Mycobacterium xenopi 4042</name>
    <dbReference type="NCBI Taxonomy" id="1299334"/>
    <lineage>
        <taxon>Bacteria</taxon>
        <taxon>Bacillati</taxon>
        <taxon>Actinomycetota</taxon>
        <taxon>Actinomycetes</taxon>
        <taxon>Mycobacteriales</taxon>
        <taxon>Mycobacteriaceae</taxon>
        <taxon>Mycobacterium</taxon>
    </lineage>
</organism>